<dbReference type="FunFam" id="1.10.10.1210:FF:000001">
    <property type="entry name" value="melanoma-associated antigen D1"/>
    <property type="match status" value="1"/>
</dbReference>
<dbReference type="InterPro" id="IPR021072">
    <property type="entry name" value="MAGE_N"/>
</dbReference>
<dbReference type="GeneID" id="113930337"/>
<feature type="domain" description="MAGE" evidence="2">
    <location>
        <begin position="187"/>
        <end position="386"/>
    </location>
</feature>
<organism evidence="3 4">
    <name type="scientific">Zalophus californianus</name>
    <name type="common">California sealion</name>
    <dbReference type="NCBI Taxonomy" id="9704"/>
    <lineage>
        <taxon>Eukaryota</taxon>
        <taxon>Metazoa</taxon>
        <taxon>Chordata</taxon>
        <taxon>Craniata</taxon>
        <taxon>Vertebrata</taxon>
        <taxon>Euteleostomi</taxon>
        <taxon>Mammalia</taxon>
        <taxon>Eutheria</taxon>
        <taxon>Laurasiatheria</taxon>
        <taxon>Carnivora</taxon>
        <taxon>Caniformia</taxon>
        <taxon>Pinnipedia</taxon>
        <taxon>Otariidae</taxon>
        <taxon>Zalophus</taxon>
    </lineage>
</organism>
<dbReference type="FunFam" id="1.10.10.1200:FF:000007">
    <property type="entry name" value="Melanoma-associated antigen C2"/>
    <property type="match status" value="1"/>
</dbReference>
<keyword evidence="3" id="KW-1185">Reference proteome</keyword>
<evidence type="ECO:0000313" key="3">
    <source>
        <dbReference type="Proteomes" id="UP000515165"/>
    </source>
</evidence>
<evidence type="ECO:0000259" key="2">
    <source>
        <dbReference type="PROSITE" id="PS50838"/>
    </source>
</evidence>
<dbReference type="Proteomes" id="UP000515165">
    <property type="component" value="Chromosome X"/>
</dbReference>
<dbReference type="PROSITE" id="PS50838">
    <property type="entry name" value="MAGE"/>
    <property type="match status" value="1"/>
</dbReference>
<dbReference type="Gene3D" id="1.10.10.1210">
    <property type="entry name" value="MAGE homology domain, winged helix WH2 motif"/>
    <property type="match status" value="1"/>
</dbReference>
<dbReference type="InterPro" id="IPR037445">
    <property type="entry name" value="MAGE"/>
</dbReference>
<dbReference type="InterPro" id="IPR041899">
    <property type="entry name" value="MAGE_WH2"/>
</dbReference>
<dbReference type="RefSeq" id="XP_035581348.1">
    <property type="nucleotide sequence ID" value="XM_035725455.1"/>
</dbReference>
<feature type="region of interest" description="Disordered" evidence="1">
    <location>
        <begin position="120"/>
        <end position="146"/>
    </location>
</feature>
<proteinExistence type="predicted"/>
<feature type="compositionally biased region" description="Polar residues" evidence="1">
    <location>
        <begin position="160"/>
        <end position="182"/>
    </location>
</feature>
<dbReference type="AlphaFoldDB" id="A0A6P9FH88"/>
<dbReference type="InterPro" id="IPR002190">
    <property type="entry name" value="MHD_dom"/>
</dbReference>
<gene>
    <name evidence="4" type="primary">LOC113930337</name>
</gene>
<sequence>MVSDQELASALPAVKMRTLRSEGTIRKLRKADQNPGPCYSKRRWHWAKVSGLRSMGRKVRGPNISKGEDPVSEVRVTSHPQKMGFRRVLTLLSAQGGPRSLVHLSTSLLHLNRVIMPRGQKSKLRAREKHRQARERSQDLGPQTATFTTSTAAMSYMRSNEGTNEVQEMPRSSQNPTATEPFSRSPLGEKVFILVYYLLYKYQTKEPITKAGMLRNVIQIYRNYFHVIFRKASEHLELVFGLDIKEVDPNRHIYVLVNKLEPSYDGKLSRDSNVPETGLLMTVLGVIFTKGNCATEEQIWEVLNMMGLYPGRKHFIYGEPRKLITRDLVKENYLEYRQVVNSDPPRYEFLWGPRALAETSKMRVLEFLAKIHDTVPTAFPFYYEEALRDEEERAQARATARALIAAKASARSRAMASSSSHP</sequence>
<dbReference type="OrthoDB" id="205198at2759"/>
<protein>
    <submittedName>
        <fullName evidence="4">Melanoma-associated antigen B10-like</fullName>
    </submittedName>
</protein>
<name>A0A6P9FH88_ZALCA</name>
<dbReference type="GO" id="GO:0000122">
    <property type="term" value="P:negative regulation of transcription by RNA polymerase II"/>
    <property type="evidence" value="ECO:0007669"/>
    <property type="project" value="TreeGrafter"/>
</dbReference>
<dbReference type="InterPro" id="IPR041898">
    <property type="entry name" value="MAGE_WH1"/>
</dbReference>
<evidence type="ECO:0000313" key="4">
    <source>
        <dbReference type="RefSeq" id="XP_035581348.1"/>
    </source>
</evidence>
<feature type="compositionally biased region" description="Basic residues" evidence="1">
    <location>
        <begin position="120"/>
        <end position="133"/>
    </location>
</feature>
<feature type="region of interest" description="Disordered" evidence="1">
    <location>
        <begin position="160"/>
        <end position="183"/>
    </location>
</feature>
<dbReference type="PANTHER" id="PTHR11736:SF36">
    <property type="entry name" value="MELANOMA-ASSOCIATED ANTIGEN B10"/>
    <property type="match status" value="1"/>
</dbReference>
<dbReference type="Gene3D" id="1.10.10.1200">
    <property type="entry name" value="MAGE homology domain, winged helix WH1 motif"/>
    <property type="match status" value="1"/>
</dbReference>
<accession>A0A6P9FH88</accession>
<dbReference type="SMART" id="SM01373">
    <property type="entry name" value="MAGE"/>
    <property type="match status" value="1"/>
</dbReference>
<dbReference type="Pfam" id="PF01454">
    <property type="entry name" value="MAGE"/>
    <property type="match status" value="1"/>
</dbReference>
<dbReference type="PANTHER" id="PTHR11736">
    <property type="entry name" value="MELANOMA-ASSOCIATED ANTIGEN MAGE ANTIGEN"/>
    <property type="match status" value="1"/>
</dbReference>
<dbReference type="GO" id="GO:0005634">
    <property type="term" value="C:nucleus"/>
    <property type="evidence" value="ECO:0007669"/>
    <property type="project" value="TreeGrafter"/>
</dbReference>
<evidence type="ECO:0000256" key="1">
    <source>
        <dbReference type="SAM" id="MobiDB-lite"/>
    </source>
</evidence>
<reference evidence="4" key="1">
    <citation type="submission" date="2025-08" db="UniProtKB">
        <authorList>
            <consortium name="RefSeq"/>
        </authorList>
    </citation>
    <scope>IDENTIFICATION</scope>
    <source>
        <tissue evidence="4">Blood</tissue>
    </source>
</reference>
<dbReference type="KEGG" id="zca:113930337"/>
<dbReference type="SMART" id="SM01392">
    <property type="entry name" value="MAGE_N"/>
    <property type="match status" value="1"/>
</dbReference>